<gene>
    <name evidence="1" type="ORF">R5R35_008495</name>
</gene>
<dbReference type="Proteomes" id="UP001378592">
    <property type="component" value="Unassembled WGS sequence"/>
</dbReference>
<evidence type="ECO:0000313" key="1">
    <source>
        <dbReference type="EMBL" id="KAK7790510.1"/>
    </source>
</evidence>
<organism evidence="1 2">
    <name type="scientific">Gryllus longicercus</name>
    <dbReference type="NCBI Taxonomy" id="2509291"/>
    <lineage>
        <taxon>Eukaryota</taxon>
        <taxon>Metazoa</taxon>
        <taxon>Ecdysozoa</taxon>
        <taxon>Arthropoda</taxon>
        <taxon>Hexapoda</taxon>
        <taxon>Insecta</taxon>
        <taxon>Pterygota</taxon>
        <taxon>Neoptera</taxon>
        <taxon>Polyneoptera</taxon>
        <taxon>Orthoptera</taxon>
        <taxon>Ensifera</taxon>
        <taxon>Gryllidea</taxon>
        <taxon>Grylloidea</taxon>
        <taxon>Gryllidae</taxon>
        <taxon>Gryllinae</taxon>
        <taxon>Gryllus</taxon>
    </lineage>
</organism>
<sequence length="19" mass="2402">MLCLNQFLLRRCVRKHQQD</sequence>
<proteinExistence type="predicted"/>
<name>A0AAN9VHJ3_9ORTH</name>
<reference evidence="1 2" key="1">
    <citation type="submission" date="2024-03" db="EMBL/GenBank/DDBJ databases">
        <title>The genome assembly and annotation of the cricket Gryllus longicercus Weissman &amp; Gray.</title>
        <authorList>
            <person name="Szrajer S."/>
            <person name="Gray D."/>
            <person name="Ylla G."/>
        </authorList>
    </citation>
    <scope>NUCLEOTIDE SEQUENCE [LARGE SCALE GENOMIC DNA]</scope>
    <source>
        <strain evidence="1">DAG 2021-001</strain>
        <tissue evidence="1">Whole body minus gut</tissue>
    </source>
</reference>
<dbReference type="EMBL" id="JAZDUA010000621">
    <property type="protein sequence ID" value="KAK7790510.1"/>
    <property type="molecule type" value="Genomic_DNA"/>
</dbReference>
<keyword evidence="2" id="KW-1185">Reference proteome</keyword>
<protein>
    <submittedName>
        <fullName evidence="1">Uncharacterized protein</fullName>
    </submittedName>
</protein>
<accession>A0AAN9VHJ3</accession>
<evidence type="ECO:0000313" key="2">
    <source>
        <dbReference type="Proteomes" id="UP001378592"/>
    </source>
</evidence>
<comment type="caution">
    <text evidence="1">The sequence shown here is derived from an EMBL/GenBank/DDBJ whole genome shotgun (WGS) entry which is preliminary data.</text>
</comment>
<dbReference type="AlphaFoldDB" id="A0AAN9VHJ3"/>